<name>A0A4R3KRU8_9SPHI</name>
<reference evidence="3 4" key="1">
    <citation type="submission" date="2019-03" db="EMBL/GenBank/DDBJ databases">
        <title>Genomic Encyclopedia of Type Strains, Phase IV (KMG-IV): sequencing the most valuable type-strain genomes for metagenomic binning, comparative biology and taxonomic classification.</title>
        <authorList>
            <person name="Goeker M."/>
        </authorList>
    </citation>
    <scope>NUCLEOTIDE SEQUENCE [LARGE SCALE GENOMIC DNA]</scope>
    <source>
        <strain evidence="3 4">DSM 21100</strain>
    </source>
</reference>
<comment type="caution">
    <text evidence="3">The sequence shown here is derived from an EMBL/GenBank/DDBJ whole genome shotgun (WGS) entry which is preliminary data.</text>
</comment>
<dbReference type="Proteomes" id="UP000295807">
    <property type="component" value="Unassembled WGS sequence"/>
</dbReference>
<feature type="compositionally biased region" description="Basic and acidic residues" evidence="1">
    <location>
        <begin position="26"/>
        <end position="45"/>
    </location>
</feature>
<feature type="chain" id="PRO_5020763035" evidence="2">
    <location>
        <begin position="22"/>
        <end position="452"/>
    </location>
</feature>
<feature type="signal peptide" evidence="2">
    <location>
        <begin position="1"/>
        <end position="21"/>
    </location>
</feature>
<dbReference type="AlphaFoldDB" id="A0A4R3KRU8"/>
<proteinExistence type="predicted"/>
<accession>A0A4R3KRU8</accession>
<evidence type="ECO:0000256" key="1">
    <source>
        <dbReference type="SAM" id="MobiDB-lite"/>
    </source>
</evidence>
<protein>
    <submittedName>
        <fullName evidence="3">Uncharacterized protein</fullName>
    </submittedName>
</protein>
<evidence type="ECO:0000256" key="2">
    <source>
        <dbReference type="SAM" id="SignalP"/>
    </source>
</evidence>
<sequence length="452" mass="50407">MKTNRIFLTAALLLAAGSLTAQHMHHQADSAGHEADSAGHQEAEMHSPPMSHSFSESLPMNRNGSGTGWLPDAAPMYGYMLHTKKWMYMFHGNVFLRYNNQDIGNEGSRGGDKIDAPNWFMGMGQTRLGKRGLFRFSAMLSLDPLTVGGEGYPLLFQSGETWNGEPLVDRQHPHDLFSELSVAYTYKVSDDADAFAYLGYPGEPALGPVAFMHRVSSLPNPDAPIGHHWQDATHITFGVGTLGFRYKDFKLEGSVFTGREPDEERYGFDRPRFDSWSARLSYNPSPSWALQVSQARVKDVHELGPREDVNKTTASVIHALRLGSETFLNSAAVWGYNDAESHHKQHSLLLETALSLRSTTIYGKYEWVEKLTEDLVLDEEHYGHGTVFPVNAVHLGVQQRLLNAFKTNLALGVQGSWYGVDDQLQDLYGSNPLALQVYLRIYPGMMSQGAKR</sequence>
<organism evidence="3 4">
    <name type="scientific">Anseongella ginsenosidimutans</name>
    <dbReference type="NCBI Taxonomy" id="496056"/>
    <lineage>
        <taxon>Bacteria</taxon>
        <taxon>Pseudomonadati</taxon>
        <taxon>Bacteroidota</taxon>
        <taxon>Sphingobacteriia</taxon>
        <taxon>Sphingobacteriales</taxon>
        <taxon>Sphingobacteriaceae</taxon>
        <taxon>Anseongella</taxon>
    </lineage>
</organism>
<feature type="region of interest" description="Disordered" evidence="1">
    <location>
        <begin position="24"/>
        <end position="58"/>
    </location>
</feature>
<evidence type="ECO:0000313" key="4">
    <source>
        <dbReference type="Proteomes" id="UP000295807"/>
    </source>
</evidence>
<dbReference type="RefSeq" id="WP_132129036.1">
    <property type="nucleotide sequence ID" value="NZ_CP042432.1"/>
</dbReference>
<dbReference type="OrthoDB" id="5490906at2"/>
<gene>
    <name evidence="3" type="ORF">EDD80_10550</name>
</gene>
<keyword evidence="4" id="KW-1185">Reference proteome</keyword>
<dbReference type="EMBL" id="SMAD01000005">
    <property type="protein sequence ID" value="TCS87237.1"/>
    <property type="molecule type" value="Genomic_DNA"/>
</dbReference>
<evidence type="ECO:0000313" key="3">
    <source>
        <dbReference type="EMBL" id="TCS87237.1"/>
    </source>
</evidence>
<keyword evidence="2" id="KW-0732">Signal</keyword>